<dbReference type="InterPro" id="IPR036259">
    <property type="entry name" value="MFS_trans_sf"/>
</dbReference>
<evidence type="ECO:0000259" key="8">
    <source>
        <dbReference type="PROSITE" id="PS50850"/>
    </source>
</evidence>
<comment type="subcellular location">
    <subcellularLocation>
        <location evidence="1">Cell membrane</location>
        <topology evidence="1">Multi-pass membrane protein</topology>
    </subcellularLocation>
</comment>
<dbReference type="InterPro" id="IPR020846">
    <property type="entry name" value="MFS_dom"/>
</dbReference>
<evidence type="ECO:0000256" key="6">
    <source>
        <dbReference type="ARBA" id="ARBA00023136"/>
    </source>
</evidence>
<dbReference type="Proteomes" id="UP001248709">
    <property type="component" value="Unassembled WGS sequence"/>
</dbReference>
<dbReference type="PROSITE" id="PS50850">
    <property type="entry name" value="MFS"/>
    <property type="match status" value="1"/>
</dbReference>
<dbReference type="Pfam" id="PF07690">
    <property type="entry name" value="MFS_1"/>
    <property type="match status" value="1"/>
</dbReference>
<keyword evidence="3" id="KW-1003">Cell membrane</keyword>
<proteinExistence type="predicted"/>
<gene>
    <name evidence="9" type="ORF">J2Z22_000904</name>
</gene>
<dbReference type="PRINTS" id="PR01036">
    <property type="entry name" value="TCRTETB"/>
</dbReference>
<evidence type="ECO:0000256" key="4">
    <source>
        <dbReference type="ARBA" id="ARBA00022692"/>
    </source>
</evidence>
<feature type="transmembrane region" description="Helical" evidence="7">
    <location>
        <begin position="182"/>
        <end position="199"/>
    </location>
</feature>
<keyword evidence="4 7" id="KW-0812">Transmembrane</keyword>
<keyword evidence="10" id="KW-1185">Reference proteome</keyword>
<evidence type="ECO:0000313" key="10">
    <source>
        <dbReference type="Proteomes" id="UP001248709"/>
    </source>
</evidence>
<sequence length="209" mass="22051">MTRIAHAASGLVRLRHSEYIGRAVDGHLQQAFRSCAVRRLLIVGLTTLGLSSVLGIFAHDFHVLLLTRILQSAGSGVMAGLGLVLASRYIGAERRGAAIAMISAGSAMAFGLGPIVGGLISEYFGWNGLFAVTCLVLLVMPVLFFLLPKEQPRPAAFDLTGAALLIVNAATLLASITGRSAVWLAVSLVSLGLVQWYRGGSLRAVSVRR</sequence>
<evidence type="ECO:0000313" key="9">
    <source>
        <dbReference type="EMBL" id="MDT3425388.1"/>
    </source>
</evidence>
<keyword evidence="2" id="KW-0813">Transport</keyword>
<evidence type="ECO:0000256" key="1">
    <source>
        <dbReference type="ARBA" id="ARBA00004651"/>
    </source>
</evidence>
<comment type="caution">
    <text evidence="9">The sequence shown here is derived from an EMBL/GenBank/DDBJ whole genome shotgun (WGS) entry which is preliminary data.</text>
</comment>
<dbReference type="PANTHER" id="PTHR42718">
    <property type="entry name" value="MAJOR FACILITATOR SUPERFAMILY MULTIDRUG TRANSPORTER MFSC"/>
    <property type="match status" value="1"/>
</dbReference>
<keyword evidence="6 7" id="KW-0472">Membrane</keyword>
<feature type="transmembrane region" description="Helical" evidence="7">
    <location>
        <begin position="98"/>
        <end position="120"/>
    </location>
</feature>
<reference evidence="9 10" key="1">
    <citation type="submission" date="2023-07" db="EMBL/GenBank/DDBJ databases">
        <title>Genomic Encyclopedia of Type Strains, Phase IV (KMG-IV): sequencing the most valuable type-strain genomes for metagenomic binning, comparative biology and taxonomic classification.</title>
        <authorList>
            <person name="Goeker M."/>
        </authorList>
    </citation>
    <scope>NUCLEOTIDE SEQUENCE [LARGE SCALE GENOMIC DNA]</scope>
    <source>
        <strain evidence="9 10">T98</strain>
    </source>
</reference>
<dbReference type="Gene3D" id="1.20.1720.10">
    <property type="entry name" value="Multidrug resistance protein D"/>
    <property type="match status" value="1"/>
</dbReference>
<evidence type="ECO:0000256" key="7">
    <source>
        <dbReference type="SAM" id="Phobius"/>
    </source>
</evidence>
<dbReference type="RefSeq" id="WP_025696773.1">
    <property type="nucleotide sequence ID" value="NZ_JAUSUY010000003.1"/>
</dbReference>
<protein>
    <submittedName>
        <fullName evidence="9">DHA2 family metal-tetracycline-proton antiporter-like MFS transporter</fullName>
    </submittedName>
</protein>
<feature type="transmembrane region" description="Helical" evidence="7">
    <location>
        <begin position="126"/>
        <end position="147"/>
    </location>
</feature>
<feature type="domain" description="Major facilitator superfamily (MFS) profile" evidence="8">
    <location>
        <begin position="1"/>
        <end position="209"/>
    </location>
</feature>
<dbReference type="PANTHER" id="PTHR42718:SF46">
    <property type="entry name" value="BLR6921 PROTEIN"/>
    <property type="match status" value="1"/>
</dbReference>
<evidence type="ECO:0000256" key="3">
    <source>
        <dbReference type="ARBA" id="ARBA00022475"/>
    </source>
</evidence>
<keyword evidence="5 7" id="KW-1133">Transmembrane helix</keyword>
<evidence type="ECO:0000256" key="5">
    <source>
        <dbReference type="ARBA" id="ARBA00022989"/>
    </source>
</evidence>
<evidence type="ECO:0000256" key="2">
    <source>
        <dbReference type="ARBA" id="ARBA00022448"/>
    </source>
</evidence>
<feature type="transmembrane region" description="Helical" evidence="7">
    <location>
        <begin position="40"/>
        <end position="59"/>
    </location>
</feature>
<dbReference type="InterPro" id="IPR011701">
    <property type="entry name" value="MFS"/>
</dbReference>
<dbReference type="EMBL" id="JAUSUY010000003">
    <property type="protein sequence ID" value="MDT3425388.1"/>
    <property type="molecule type" value="Genomic_DNA"/>
</dbReference>
<accession>A0ABU3H3I7</accession>
<feature type="transmembrane region" description="Helical" evidence="7">
    <location>
        <begin position="65"/>
        <end position="86"/>
    </location>
</feature>
<dbReference type="SUPFAM" id="SSF103473">
    <property type="entry name" value="MFS general substrate transporter"/>
    <property type="match status" value="1"/>
</dbReference>
<organism evidence="9 10">
    <name type="scientific">Paenibacillus forsythiae</name>
    <dbReference type="NCBI Taxonomy" id="365616"/>
    <lineage>
        <taxon>Bacteria</taxon>
        <taxon>Bacillati</taxon>
        <taxon>Bacillota</taxon>
        <taxon>Bacilli</taxon>
        <taxon>Bacillales</taxon>
        <taxon>Paenibacillaceae</taxon>
        <taxon>Paenibacillus</taxon>
    </lineage>
</organism>
<name>A0ABU3H3I7_9BACL</name>
<feature type="transmembrane region" description="Helical" evidence="7">
    <location>
        <begin position="159"/>
        <end position="176"/>
    </location>
</feature>